<evidence type="ECO:0000256" key="5">
    <source>
        <dbReference type="ARBA" id="ARBA00023136"/>
    </source>
</evidence>
<keyword evidence="4" id="KW-1133">Transmembrane helix</keyword>
<evidence type="ECO:0000256" key="4">
    <source>
        <dbReference type="ARBA" id="ARBA00022989"/>
    </source>
</evidence>
<evidence type="ECO:0000256" key="1">
    <source>
        <dbReference type="ARBA" id="ARBA00004236"/>
    </source>
</evidence>
<gene>
    <name evidence="8" type="ORF">LMG19083_01653</name>
</gene>
<reference evidence="8 9" key="1">
    <citation type="submission" date="2023-07" db="EMBL/GenBank/DDBJ databases">
        <authorList>
            <person name="Peeters C."/>
        </authorList>
    </citation>
    <scope>NUCLEOTIDE SEQUENCE [LARGE SCALE GENOMIC DNA]</scope>
    <source>
        <strain evidence="8 9">LMG 19083</strain>
    </source>
</reference>
<protein>
    <recommendedName>
        <fullName evidence="7">Chemotaxis methyl-accepting receptor Tar-related ligand-binding domain-containing protein</fullName>
    </recommendedName>
</protein>
<evidence type="ECO:0000256" key="3">
    <source>
        <dbReference type="ARBA" id="ARBA00022692"/>
    </source>
</evidence>
<keyword evidence="6" id="KW-0807">Transducer</keyword>
<evidence type="ECO:0000256" key="6">
    <source>
        <dbReference type="ARBA" id="ARBA00023224"/>
    </source>
</evidence>
<sequence length="125" mass="13548">MGFNNLTVRTKLTLAFGFLAALVLLVSALAVQALSESNERFSKYVNGVNARALLSERVRTAVDRRAIAARNLVLVTKPSDIDLEKAAVTQAHDDVQSRLGKLKALTAQAGDTDARARPGCRHRPH</sequence>
<evidence type="ECO:0000313" key="9">
    <source>
        <dbReference type="Proteomes" id="UP001189813"/>
    </source>
</evidence>
<keyword evidence="2" id="KW-1003">Cell membrane</keyword>
<dbReference type="Proteomes" id="UP001189813">
    <property type="component" value="Unassembled WGS sequence"/>
</dbReference>
<accession>A0ABM9JAS3</accession>
<dbReference type="Pfam" id="PF02203">
    <property type="entry name" value="TarH"/>
    <property type="match status" value="1"/>
</dbReference>
<proteinExistence type="predicted"/>
<evidence type="ECO:0000259" key="7">
    <source>
        <dbReference type="Pfam" id="PF02203"/>
    </source>
</evidence>
<evidence type="ECO:0000256" key="2">
    <source>
        <dbReference type="ARBA" id="ARBA00022475"/>
    </source>
</evidence>
<keyword evidence="9" id="KW-1185">Reference proteome</keyword>
<keyword evidence="3" id="KW-0812">Transmembrane</keyword>
<keyword evidence="5" id="KW-0472">Membrane</keyword>
<name>A0ABM9JAS3_9RALS</name>
<feature type="domain" description="Chemotaxis methyl-accepting receptor Tar-related ligand-binding" evidence="7">
    <location>
        <begin position="3"/>
        <end position="91"/>
    </location>
</feature>
<comment type="caution">
    <text evidence="8">The sequence shown here is derived from an EMBL/GenBank/DDBJ whole genome shotgun (WGS) entry which is preliminary data.</text>
</comment>
<comment type="subcellular location">
    <subcellularLocation>
        <location evidence="1">Cell membrane</location>
    </subcellularLocation>
</comment>
<dbReference type="EMBL" id="CATZBU010000003">
    <property type="protein sequence ID" value="CAJ0787953.1"/>
    <property type="molecule type" value="Genomic_DNA"/>
</dbReference>
<evidence type="ECO:0000313" key="8">
    <source>
        <dbReference type="EMBL" id="CAJ0787953.1"/>
    </source>
</evidence>
<organism evidence="8 9">
    <name type="scientific">Ralstonia psammae</name>
    <dbReference type="NCBI Taxonomy" id="3058598"/>
    <lineage>
        <taxon>Bacteria</taxon>
        <taxon>Pseudomonadati</taxon>
        <taxon>Pseudomonadota</taxon>
        <taxon>Betaproteobacteria</taxon>
        <taxon>Burkholderiales</taxon>
        <taxon>Burkholderiaceae</taxon>
        <taxon>Ralstonia</taxon>
    </lineage>
</organism>
<dbReference type="InterPro" id="IPR003122">
    <property type="entry name" value="Tar_rcpt_lig-bd"/>
</dbReference>